<dbReference type="PANTHER" id="PTHR11727:SF7">
    <property type="entry name" value="DIMETHYLADENOSINE TRANSFERASE-RELATED"/>
    <property type="match status" value="1"/>
</dbReference>
<evidence type="ECO:0000259" key="5">
    <source>
        <dbReference type="SMART" id="SM00650"/>
    </source>
</evidence>
<name>X1ASW5_9ZZZZ</name>
<proteinExistence type="predicted"/>
<keyword evidence="4" id="KW-0694">RNA-binding</keyword>
<evidence type="ECO:0000256" key="4">
    <source>
        <dbReference type="ARBA" id="ARBA00022884"/>
    </source>
</evidence>
<protein>
    <recommendedName>
        <fullName evidence="5">Ribosomal RNA adenine methylase transferase N-terminal domain-containing protein</fullName>
    </recommendedName>
</protein>
<dbReference type="SUPFAM" id="SSF53335">
    <property type="entry name" value="S-adenosyl-L-methionine-dependent methyltransferases"/>
    <property type="match status" value="1"/>
</dbReference>
<feature type="non-terminal residue" evidence="6">
    <location>
        <position position="191"/>
    </location>
</feature>
<dbReference type="GO" id="GO:0003723">
    <property type="term" value="F:RNA binding"/>
    <property type="evidence" value="ECO:0007669"/>
    <property type="project" value="UniProtKB-KW"/>
</dbReference>
<dbReference type="CDD" id="cd02440">
    <property type="entry name" value="AdoMet_MTases"/>
    <property type="match status" value="1"/>
</dbReference>
<dbReference type="InterPro" id="IPR020596">
    <property type="entry name" value="rRNA_Ade_Mease_Trfase_CS"/>
</dbReference>
<sequence length="191" mass="21153">MHSYISSPGKTAQILKKYGIRLKKSLGQSFLIDTNSAKKIISYAGVNADDVILEVGSGIGSLTEILLPEVKRVVCIEIDNLLIKAFKDIFKESLGEKIQLMQADALKLNYTDIAGRYKINKVVSNPPYSIAAPLILKILIEAEDIKKLFITIQKDIAGRLLASVGDKNYSSYTVKSNFLADFSFCFQISRN</sequence>
<evidence type="ECO:0000256" key="3">
    <source>
        <dbReference type="ARBA" id="ARBA00022691"/>
    </source>
</evidence>
<dbReference type="GO" id="GO:0000179">
    <property type="term" value="F:rRNA (adenine-N6,N6-)-dimethyltransferase activity"/>
    <property type="evidence" value="ECO:0007669"/>
    <property type="project" value="InterPro"/>
</dbReference>
<evidence type="ECO:0000256" key="2">
    <source>
        <dbReference type="ARBA" id="ARBA00022679"/>
    </source>
</evidence>
<organism evidence="6">
    <name type="scientific">marine sediment metagenome</name>
    <dbReference type="NCBI Taxonomy" id="412755"/>
    <lineage>
        <taxon>unclassified sequences</taxon>
        <taxon>metagenomes</taxon>
        <taxon>ecological metagenomes</taxon>
    </lineage>
</organism>
<keyword evidence="3" id="KW-0949">S-adenosyl-L-methionine</keyword>
<dbReference type="GO" id="GO:0005829">
    <property type="term" value="C:cytosol"/>
    <property type="evidence" value="ECO:0007669"/>
    <property type="project" value="TreeGrafter"/>
</dbReference>
<evidence type="ECO:0000313" key="6">
    <source>
        <dbReference type="EMBL" id="GAG72397.1"/>
    </source>
</evidence>
<accession>X1ASW5</accession>
<keyword evidence="1" id="KW-0489">Methyltransferase</keyword>
<dbReference type="PROSITE" id="PS01131">
    <property type="entry name" value="RRNA_A_DIMETH"/>
    <property type="match status" value="1"/>
</dbReference>
<feature type="domain" description="Ribosomal RNA adenine methylase transferase N-terminal" evidence="5">
    <location>
        <begin position="36"/>
        <end position="191"/>
    </location>
</feature>
<dbReference type="InterPro" id="IPR001737">
    <property type="entry name" value="KsgA/Erm"/>
</dbReference>
<evidence type="ECO:0000256" key="1">
    <source>
        <dbReference type="ARBA" id="ARBA00022603"/>
    </source>
</evidence>
<dbReference type="AlphaFoldDB" id="X1ASW5"/>
<keyword evidence="2" id="KW-0808">Transferase</keyword>
<dbReference type="EMBL" id="BART01003138">
    <property type="protein sequence ID" value="GAG72397.1"/>
    <property type="molecule type" value="Genomic_DNA"/>
</dbReference>
<dbReference type="Gene3D" id="3.40.50.150">
    <property type="entry name" value="Vaccinia Virus protein VP39"/>
    <property type="match status" value="1"/>
</dbReference>
<dbReference type="InterPro" id="IPR020598">
    <property type="entry name" value="rRNA_Ade_methylase_Trfase_N"/>
</dbReference>
<dbReference type="Pfam" id="PF00398">
    <property type="entry name" value="RrnaAD"/>
    <property type="match status" value="1"/>
</dbReference>
<comment type="caution">
    <text evidence="6">The sequence shown here is derived from an EMBL/GenBank/DDBJ whole genome shotgun (WGS) entry which is preliminary data.</text>
</comment>
<gene>
    <name evidence="6" type="ORF">S01H4_08910</name>
</gene>
<dbReference type="PROSITE" id="PS51689">
    <property type="entry name" value="SAM_RNA_A_N6_MT"/>
    <property type="match status" value="1"/>
</dbReference>
<dbReference type="InterPro" id="IPR029063">
    <property type="entry name" value="SAM-dependent_MTases_sf"/>
</dbReference>
<reference evidence="6" key="1">
    <citation type="journal article" date="2014" name="Front. Microbiol.">
        <title>High frequency of phylogenetically diverse reductive dehalogenase-homologous genes in deep subseafloor sedimentary metagenomes.</title>
        <authorList>
            <person name="Kawai M."/>
            <person name="Futagami T."/>
            <person name="Toyoda A."/>
            <person name="Takaki Y."/>
            <person name="Nishi S."/>
            <person name="Hori S."/>
            <person name="Arai W."/>
            <person name="Tsubouchi T."/>
            <person name="Morono Y."/>
            <person name="Uchiyama I."/>
            <person name="Ito T."/>
            <person name="Fujiyama A."/>
            <person name="Inagaki F."/>
            <person name="Takami H."/>
        </authorList>
    </citation>
    <scope>NUCLEOTIDE SEQUENCE</scope>
    <source>
        <strain evidence="6">Expedition CK06-06</strain>
    </source>
</reference>
<dbReference type="SMART" id="SM00650">
    <property type="entry name" value="rADc"/>
    <property type="match status" value="1"/>
</dbReference>
<dbReference type="PANTHER" id="PTHR11727">
    <property type="entry name" value="DIMETHYLADENOSINE TRANSFERASE"/>
    <property type="match status" value="1"/>
</dbReference>